<dbReference type="InterPro" id="IPR050306">
    <property type="entry name" value="PfkB_Carbo_kinase"/>
</dbReference>
<evidence type="ECO:0000256" key="3">
    <source>
        <dbReference type="ARBA" id="ARBA00022741"/>
    </source>
</evidence>
<proteinExistence type="inferred from homology"/>
<dbReference type="Proteomes" id="UP000246050">
    <property type="component" value="Unassembled WGS sequence"/>
</dbReference>
<dbReference type="GO" id="GO:0016301">
    <property type="term" value="F:kinase activity"/>
    <property type="evidence" value="ECO:0007669"/>
    <property type="project" value="UniProtKB-KW"/>
</dbReference>
<dbReference type="PROSITE" id="PS00583">
    <property type="entry name" value="PFKB_KINASES_1"/>
    <property type="match status" value="1"/>
</dbReference>
<dbReference type="EMBL" id="QGKS01000244">
    <property type="protein sequence ID" value="PWR14145.1"/>
    <property type="molecule type" value="Genomic_DNA"/>
</dbReference>
<dbReference type="PANTHER" id="PTHR43085:SF1">
    <property type="entry name" value="PSEUDOURIDINE KINASE-RELATED"/>
    <property type="match status" value="1"/>
</dbReference>
<evidence type="ECO:0000313" key="9">
    <source>
        <dbReference type="Proteomes" id="UP000246050"/>
    </source>
</evidence>
<dbReference type="RefSeq" id="WP_109802645.1">
    <property type="nucleotide sequence ID" value="NZ_QGKS01000244.1"/>
</dbReference>
<dbReference type="SUPFAM" id="SSF53613">
    <property type="entry name" value="Ribokinase-like"/>
    <property type="match status" value="1"/>
</dbReference>
<accession>A0A317DMG4</accession>
<evidence type="ECO:0000313" key="8">
    <source>
        <dbReference type="EMBL" id="PWR14145.1"/>
    </source>
</evidence>
<dbReference type="GO" id="GO:0005524">
    <property type="term" value="F:ATP binding"/>
    <property type="evidence" value="ECO:0007669"/>
    <property type="project" value="UniProtKB-KW"/>
</dbReference>
<dbReference type="InterPro" id="IPR029056">
    <property type="entry name" value="Ribokinase-like"/>
</dbReference>
<protein>
    <submittedName>
        <fullName evidence="8">Carbohydrate kinase</fullName>
    </submittedName>
</protein>
<dbReference type="Pfam" id="PF00294">
    <property type="entry name" value="PfkB"/>
    <property type="match status" value="1"/>
</dbReference>
<evidence type="ECO:0000256" key="6">
    <source>
        <dbReference type="SAM" id="MobiDB-lite"/>
    </source>
</evidence>
<dbReference type="OrthoDB" id="9795789at2"/>
<evidence type="ECO:0000256" key="4">
    <source>
        <dbReference type="ARBA" id="ARBA00022777"/>
    </source>
</evidence>
<organism evidence="8 9">
    <name type="scientific">Micromonospora sicca</name>
    <dbReference type="NCBI Taxonomy" id="2202420"/>
    <lineage>
        <taxon>Bacteria</taxon>
        <taxon>Bacillati</taxon>
        <taxon>Actinomycetota</taxon>
        <taxon>Actinomycetes</taxon>
        <taxon>Micromonosporales</taxon>
        <taxon>Micromonosporaceae</taxon>
        <taxon>Micromonospora</taxon>
    </lineage>
</organism>
<dbReference type="PROSITE" id="PS00584">
    <property type="entry name" value="PFKB_KINASES_2"/>
    <property type="match status" value="1"/>
</dbReference>
<evidence type="ECO:0000256" key="1">
    <source>
        <dbReference type="ARBA" id="ARBA00010688"/>
    </source>
</evidence>
<sequence length="315" mass="32698">MITVVGESLVDLIEDPSGEAVAHPGGSPANVAVALARLGQPTTLLTQLGADAHGRLLRAHLAGSGVRLDPASVPDLPRTSVARTRVGADGQARYDFDIAWRSFPEFLTGVGSRSDCLHTGSLATVLEPGAGDVLALVRARRATTMISYDPNCRPDLMGDRTAARHRVEQLVAVSDVVKVSLEDLAWLHPGRGYQEVGRAWLKLGAVLVVVTLGDGGAWAATRRGTVRVEARPVRVVDTVGAGDAFTAGLLAALSERDLLGAPRRPALGGVGRDTLGAVLAEAAHVAARTCARRGADPPTRAELAVDQPAVLAPGS</sequence>
<dbReference type="Gene3D" id="3.40.1190.20">
    <property type="match status" value="1"/>
</dbReference>
<evidence type="ECO:0000259" key="7">
    <source>
        <dbReference type="Pfam" id="PF00294"/>
    </source>
</evidence>
<reference evidence="8 9" key="1">
    <citation type="submission" date="2018-05" db="EMBL/GenBank/DDBJ databases">
        <title>Micromonosporas from Atacama Desert.</title>
        <authorList>
            <person name="Carro L."/>
            <person name="Golinska P."/>
            <person name="Klenk H.-P."/>
            <person name="Goodfellow M."/>
        </authorList>
    </citation>
    <scope>NUCLEOTIDE SEQUENCE [LARGE SCALE GENOMIC DNA]</scope>
    <source>
        <strain evidence="8 9">4G51</strain>
    </source>
</reference>
<keyword evidence="5" id="KW-0067">ATP-binding</keyword>
<dbReference type="PANTHER" id="PTHR43085">
    <property type="entry name" value="HEXOKINASE FAMILY MEMBER"/>
    <property type="match status" value="1"/>
</dbReference>
<name>A0A317DMG4_9ACTN</name>
<comment type="similarity">
    <text evidence="1">Belongs to the carbohydrate kinase PfkB family.</text>
</comment>
<dbReference type="InterPro" id="IPR011611">
    <property type="entry name" value="PfkB_dom"/>
</dbReference>
<keyword evidence="4 8" id="KW-0418">Kinase</keyword>
<gene>
    <name evidence="8" type="ORF">DKT69_17705</name>
</gene>
<dbReference type="AlphaFoldDB" id="A0A317DMG4"/>
<evidence type="ECO:0000256" key="5">
    <source>
        <dbReference type="ARBA" id="ARBA00022840"/>
    </source>
</evidence>
<keyword evidence="2" id="KW-0808">Transferase</keyword>
<comment type="caution">
    <text evidence="8">The sequence shown here is derived from an EMBL/GenBank/DDBJ whole genome shotgun (WGS) entry which is preliminary data.</text>
</comment>
<feature type="region of interest" description="Disordered" evidence="6">
    <location>
        <begin position="293"/>
        <end position="315"/>
    </location>
</feature>
<dbReference type="CDD" id="cd01167">
    <property type="entry name" value="bac_FRK"/>
    <property type="match status" value="1"/>
</dbReference>
<evidence type="ECO:0000256" key="2">
    <source>
        <dbReference type="ARBA" id="ARBA00022679"/>
    </source>
</evidence>
<keyword evidence="3" id="KW-0547">Nucleotide-binding</keyword>
<feature type="domain" description="Carbohydrate kinase PfkB" evidence="7">
    <location>
        <begin position="2"/>
        <end position="295"/>
    </location>
</feature>
<dbReference type="InterPro" id="IPR002173">
    <property type="entry name" value="Carboh/pur_kinase_PfkB_CS"/>
</dbReference>